<proteinExistence type="inferred from homology"/>
<dbReference type="GO" id="GO:0005576">
    <property type="term" value="C:extracellular region"/>
    <property type="evidence" value="ECO:0007669"/>
    <property type="project" value="TreeGrafter"/>
</dbReference>
<feature type="domain" description="Peptidase A1" evidence="5">
    <location>
        <begin position="38"/>
        <end position="441"/>
    </location>
</feature>
<dbReference type="CDD" id="cd05471">
    <property type="entry name" value="pepsin_like"/>
    <property type="match status" value="1"/>
</dbReference>
<keyword evidence="3" id="KW-1133">Transmembrane helix</keyword>
<name>A0A2P4ZH20_9HYPO</name>
<accession>A0A2P4ZH20</accession>
<keyword evidence="7" id="KW-1185">Reference proteome</keyword>
<evidence type="ECO:0000256" key="4">
    <source>
        <dbReference type="SAM" id="SignalP"/>
    </source>
</evidence>
<keyword evidence="3" id="KW-0472">Membrane</keyword>
<feature type="signal peptide" evidence="4">
    <location>
        <begin position="1"/>
        <end position="17"/>
    </location>
</feature>
<dbReference type="InterPro" id="IPR033121">
    <property type="entry name" value="PEPTIDASE_A1"/>
</dbReference>
<feature type="region of interest" description="Disordered" evidence="2">
    <location>
        <begin position="658"/>
        <end position="724"/>
    </location>
</feature>
<gene>
    <name evidence="6" type="ORF">TGAM01_v207520</name>
</gene>
<dbReference type="RefSeq" id="XP_018661213.1">
    <property type="nucleotide sequence ID" value="XM_018805553.1"/>
</dbReference>
<evidence type="ECO:0000313" key="6">
    <source>
        <dbReference type="EMBL" id="PON23576.1"/>
    </source>
</evidence>
<protein>
    <recommendedName>
        <fullName evidence="5">Peptidase A1 domain-containing protein</fullName>
    </recommendedName>
</protein>
<reference evidence="6 7" key="1">
    <citation type="journal article" date="2016" name="Genome Announc.">
        <title>Draft Whole-Genome Sequence of Trichoderma gamsii T6085, a Promising Biocontrol Agent of Fusarium Head Blight on Wheat.</title>
        <authorList>
            <person name="Baroncelli R."/>
            <person name="Zapparata A."/>
            <person name="Piaggeschi G."/>
            <person name="Sarrocco S."/>
            <person name="Vannacci G."/>
        </authorList>
    </citation>
    <scope>NUCLEOTIDE SEQUENCE [LARGE SCALE GENOMIC DNA]</scope>
    <source>
        <strain evidence="6 7">T6085</strain>
    </source>
</reference>
<evidence type="ECO:0000256" key="2">
    <source>
        <dbReference type="SAM" id="MobiDB-lite"/>
    </source>
</evidence>
<evidence type="ECO:0000259" key="5">
    <source>
        <dbReference type="PROSITE" id="PS51767"/>
    </source>
</evidence>
<dbReference type="GO" id="GO:0031505">
    <property type="term" value="P:fungal-type cell wall organization"/>
    <property type="evidence" value="ECO:0007669"/>
    <property type="project" value="TreeGrafter"/>
</dbReference>
<feature type="chain" id="PRO_5015114562" description="Peptidase A1 domain-containing protein" evidence="4">
    <location>
        <begin position="18"/>
        <end position="891"/>
    </location>
</feature>
<keyword evidence="3" id="KW-0812">Transmembrane</keyword>
<dbReference type="InterPro" id="IPR034164">
    <property type="entry name" value="Pepsin-like_dom"/>
</dbReference>
<dbReference type="AlphaFoldDB" id="A0A2P4ZH20"/>
<evidence type="ECO:0000313" key="7">
    <source>
        <dbReference type="Proteomes" id="UP000054821"/>
    </source>
</evidence>
<dbReference type="EMBL" id="JPDN02000028">
    <property type="protein sequence ID" value="PON23576.1"/>
    <property type="molecule type" value="Genomic_DNA"/>
</dbReference>
<dbReference type="InterPro" id="IPR021109">
    <property type="entry name" value="Peptidase_aspartic_dom_sf"/>
</dbReference>
<dbReference type="Proteomes" id="UP000054821">
    <property type="component" value="Unassembled WGS sequence"/>
</dbReference>
<feature type="compositionally biased region" description="Basic and acidic residues" evidence="2">
    <location>
        <begin position="78"/>
        <end position="94"/>
    </location>
</feature>
<feature type="transmembrane region" description="Helical" evidence="3">
    <location>
        <begin position="482"/>
        <end position="504"/>
    </location>
</feature>
<evidence type="ECO:0000256" key="1">
    <source>
        <dbReference type="ARBA" id="ARBA00007447"/>
    </source>
</evidence>
<dbReference type="GO" id="GO:0004190">
    <property type="term" value="F:aspartic-type endopeptidase activity"/>
    <property type="evidence" value="ECO:0007669"/>
    <property type="project" value="InterPro"/>
</dbReference>
<comment type="caution">
    <text evidence="6">The sequence shown here is derived from an EMBL/GenBank/DDBJ whole genome shotgun (WGS) entry which is preliminary data.</text>
</comment>
<keyword evidence="4" id="KW-0732">Signal</keyword>
<sequence>MRLGALVLATVAGIVYANDPAPVAFDAGEWLGIDGNWSTIKVLLGSNSDLVNVLLSTSLSEIWAIGPGGCLQNTSPSQHDRGPPLARHVGDPARQHLTPSSSQGVELDLIEEPHCSSSRGGIYTPFESKHWSYMGIWQLGLDYLGYGGNGQYGLDTVNAYSAITDIGFGMSNVLMSAINSTDYYIGLFGLGITQGSFGNEVAQSPLTQAVRTFGWIPSYSYGYTAGASYRNIPVSVTLGGSDTARYVPHDIDFTLTPQDNMPRALVRGIEASANNDTKKPKKWDSLISSLSSWDNSFTALIDSTTPYLWLPNAVCDQFADAFNLTYNSTFDLYTLTNEQYNAFGSSNSFTFTFSLSSFDNHDNFGSPLNVPGLVNITVPMQAFVGLLQYPFKHRAIKYGDPAVPYFALRRTQNDSSIVIGRSFLQEAYLITKYDEAVFSVYQAKFPQQPVADANLVPIKQPNNSPYPGPPTQSGTKLRTPQLVGIAVGAISLCLFCLVSVCYLCRRRKSETKGDKTGSEEVNDSISTKGSVTPMISKHARCFEVPILNMFKSNKANINTTVATSKSEGVTESVFCELPVPTAPVELPAPMAPVELDASDGDVDNISIIGNATLDANTIQDLSPYEVAQRKIERQLRGSPPEYRTSLRIVPPQEKATAFIASPTHTTPSRDITPVSPRSGLGTASFPGSPSPISSGSGYNSHSSTNATTVSAAGQSPAGQYNDNVVQSDTSQTNMRYSDNSVALHSKAMACQKTPIDPTHIECLGNLPENLQSLRHSIMLAQIVSQENCNSDSDFTPRFNADCHLSDHSLGSNYTEEEEDRMMQEMSRQATFSMARSHRGTLSGEDTQERSREQYMNHDIMDPNSSQAEDRIDGNDIVHIPQMAAKRYSWED</sequence>
<evidence type="ECO:0000256" key="3">
    <source>
        <dbReference type="SAM" id="Phobius"/>
    </source>
</evidence>
<dbReference type="STRING" id="398673.A0A2P4ZH20"/>
<dbReference type="SUPFAM" id="SSF50630">
    <property type="entry name" value="Acid proteases"/>
    <property type="match status" value="1"/>
</dbReference>
<dbReference type="PANTHER" id="PTHR47965:SF101">
    <property type="entry name" value="HYPOTHETICAL ASPARTYL PROTEASE (EUROFUNG)-RELATED"/>
    <property type="match status" value="1"/>
</dbReference>
<dbReference type="GeneID" id="29985636"/>
<dbReference type="GO" id="GO:0009277">
    <property type="term" value="C:fungal-type cell wall"/>
    <property type="evidence" value="ECO:0007669"/>
    <property type="project" value="TreeGrafter"/>
</dbReference>
<dbReference type="PANTHER" id="PTHR47965">
    <property type="entry name" value="ASPARTYL PROTEASE-RELATED"/>
    <property type="match status" value="1"/>
</dbReference>
<organism evidence="6 7">
    <name type="scientific">Trichoderma gamsii</name>
    <dbReference type="NCBI Taxonomy" id="398673"/>
    <lineage>
        <taxon>Eukaryota</taxon>
        <taxon>Fungi</taxon>
        <taxon>Dikarya</taxon>
        <taxon>Ascomycota</taxon>
        <taxon>Pezizomycotina</taxon>
        <taxon>Sordariomycetes</taxon>
        <taxon>Hypocreomycetidae</taxon>
        <taxon>Hypocreales</taxon>
        <taxon>Hypocreaceae</taxon>
        <taxon>Trichoderma</taxon>
    </lineage>
</organism>
<dbReference type="InterPro" id="IPR001461">
    <property type="entry name" value="Aspartic_peptidase_A1"/>
</dbReference>
<dbReference type="Gene3D" id="2.40.70.10">
    <property type="entry name" value="Acid Proteases"/>
    <property type="match status" value="2"/>
</dbReference>
<feature type="compositionally biased region" description="Polar residues" evidence="2">
    <location>
        <begin position="704"/>
        <end position="724"/>
    </location>
</feature>
<feature type="region of interest" description="Disordered" evidence="2">
    <location>
        <begin position="73"/>
        <end position="104"/>
    </location>
</feature>
<feature type="compositionally biased region" description="Low complexity" evidence="2">
    <location>
        <begin position="684"/>
        <end position="703"/>
    </location>
</feature>
<comment type="similarity">
    <text evidence="1">Belongs to the peptidase A1 family.</text>
</comment>
<dbReference type="PROSITE" id="PS51767">
    <property type="entry name" value="PEPTIDASE_A1"/>
    <property type="match status" value="1"/>
</dbReference>
<dbReference type="GO" id="GO:0006508">
    <property type="term" value="P:proteolysis"/>
    <property type="evidence" value="ECO:0007669"/>
    <property type="project" value="InterPro"/>
</dbReference>